<dbReference type="EMBL" id="NQMC01000041">
    <property type="protein sequence ID" value="TYD43226.1"/>
    <property type="molecule type" value="Genomic_DNA"/>
</dbReference>
<sequence>MASFNIGDVVRLKSGGPNMTVLVPVVADDHSCCYCVWFDTAHQATPLGQDFCVDILDKVS</sequence>
<organism evidence="1 2">
    <name type="scientific">Aeromonas veronii</name>
    <dbReference type="NCBI Taxonomy" id="654"/>
    <lineage>
        <taxon>Bacteria</taxon>
        <taxon>Pseudomonadati</taxon>
        <taxon>Pseudomonadota</taxon>
        <taxon>Gammaproteobacteria</taxon>
        <taxon>Aeromonadales</taxon>
        <taxon>Aeromonadaceae</taxon>
        <taxon>Aeromonas</taxon>
    </lineage>
</organism>
<dbReference type="Proteomes" id="UP000323129">
    <property type="component" value="Unassembled WGS sequence"/>
</dbReference>
<evidence type="ECO:0000313" key="2">
    <source>
        <dbReference type="Proteomes" id="UP000323129"/>
    </source>
</evidence>
<dbReference type="Pfam" id="PF09926">
    <property type="entry name" value="DUF2158"/>
    <property type="match status" value="1"/>
</dbReference>
<name>A0ABY3MJM8_AERVE</name>
<dbReference type="RefSeq" id="WP_115544921.1">
    <property type="nucleotide sequence ID" value="NZ_NMUR01000045.1"/>
</dbReference>
<accession>A0ABY3MJM8</accession>
<comment type="caution">
    <text evidence="1">The sequence shown here is derived from an EMBL/GenBank/DDBJ whole genome shotgun (WGS) entry which is preliminary data.</text>
</comment>
<evidence type="ECO:0000313" key="1">
    <source>
        <dbReference type="EMBL" id="TYD43226.1"/>
    </source>
</evidence>
<dbReference type="InterPro" id="IPR019226">
    <property type="entry name" value="DUF2158"/>
</dbReference>
<keyword evidence="2" id="KW-1185">Reference proteome</keyword>
<protein>
    <recommendedName>
        <fullName evidence="3">DUF2158 domain-containing protein</fullName>
    </recommendedName>
</protein>
<gene>
    <name evidence="1" type="ORF">CJF24_14430</name>
</gene>
<evidence type="ECO:0008006" key="3">
    <source>
        <dbReference type="Google" id="ProtNLM"/>
    </source>
</evidence>
<reference evidence="1 2" key="1">
    <citation type="submission" date="2017-08" db="EMBL/GenBank/DDBJ databases">
        <title>Aeromonas veronii bv sobria strain NS22 whole genome sequencing.</title>
        <authorList>
            <person name="Katharios P."/>
            <person name="Ha V.Q."/>
            <person name="Smyrli M."/>
        </authorList>
    </citation>
    <scope>NUCLEOTIDE SEQUENCE [LARGE SCALE GENOMIC DNA]</scope>
    <source>
        <strain evidence="1 2">NS22</strain>
    </source>
</reference>
<proteinExistence type="predicted"/>